<dbReference type="EMBL" id="KN822265">
    <property type="protein sequence ID" value="KIM51324.1"/>
    <property type="molecule type" value="Genomic_DNA"/>
</dbReference>
<sequence>MPRALRKITLLGHGLSHPKIRENDPYTTGSCHTSKVISVRQSTSSRLGFSVSTVLLSQRCHTKVISVRQLTSQTLFVEEDSRSSRRRDSTATRVTSVFSNPPYDMIGFEDCIVHYRIKTRFGELPLGDGPKPRTPFPLISPYTR</sequence>
<protein>
    <submittedName>
        <fullName evidence="2">Uncharacterized protein</fullName>
    </submittedName>
</protein>
<accession>A0A0C3D4I3</accession>
<organism evidence="2 3">
    <name type="scientific">Scleroderma citrinum Foug A</name>
    <dbReference type="NCBI Taxonomy" id="1036808"/>
    <lineage>
        <taxon>Eukaryota</taxon>
        <taxon>Fungi</taxon>
        <taxon>Dikarya</taxon>
        <taxon>Basidiomycota</taxon>
        <taxon>Agaricomycotina</taxon>
        <taxon>Agaricomycetes</taxon>
        <taxon>Agaricomycetidae</taxon>
        <taxon>Boletales</taxon>
        <taxon>Sclerodermatineae</taxon>
        <taxon>Sclerodermataceae</taxon>
        <taxon>Scleroderma</taxon>
    </lineage>
</organism>
<dbReference type="Proteomes" id="UP000053989">
    <property type="component" value="Unassembled WGS sequence"/>
</dbReference>
<keyword evidence="3" id="KW-1185">Reference proteome</keyword>
<evidence type="ECO:0000256" key="1">
    <source>
        <dbReference type="SAM" id="MobiDB-lite"/>
    </source>
</evidence>
<reference evidence="3" key="2">
    <citation type="submission" date="2015-01" db="EMBL/GenBank/DDBJ databases">
        <title>Evolutionary Origins and Diversification of the Mycorrhizal Mutualists.</title>
        <authorList>
            <consortium name="DOE Joint Genome Institute"/>
            <consortium name="Mycorrhizal Genomics Consortium"/>
            <person name="Kohler A."/>
            <person name="Kuo A."/>
            <person name="Nagy L.G."/>
            <person name="Floudas D."/>
            <person name="Copeland A."/>
            <person name="Barry K.W."/>
            <person name="Cichocki N."/>
            <person name="Veneault-Fourrey C."/>
            <person name="LaButti K."/>
            <person name="Lindquist E.A."/>
            <person name="Lipzen A."/>
            <person name="Lundell T."/>
            <person name="Morin E."/>
            <person name="Murat C."/>
            <person name="Riley R."/>
            <person name="Ohm R."/>
            <person name="Sun H."/>
            <person name="Tunlid A."/>
            <person name="Henrissat B."/>
            <person name="Grigoriev I.V."/>
            <person name="Hibbett D.S."/>
            <person name="Martin F."/>
        </authorList>
    </citation>
    <scope>NUCLEOTIDE SEQUENCE [LARGE SCALE GENOMIC DNA]</scope>
    <source>
        <strain evidence="3">Foug A</strain>
    </source>
</reference>
<dbReference type="InParanoid" id="A0A0C3D4I3"/>
<dbReference type="HOGENOM" id="CLU_1797609_0_0_1"/>
<evidence type="ECO:0000313" key="3">
    <source>
        <dbReference type="Proteomes" id="UP000053989"/>
    </source>
</evidence>
<gene>
    <name evidence="2" type="ORF">SCLCIDRAFT_653532</name>
</gene>
<name>A0A0C3D4I3_9AGAM</name>
<feature type="region of interest" description="Disordered" evidence="1">
    <location>
        <begin position="124"/>
        <end position="144"/>
    </location>
</feature>
<reference evidence="2 3" key="1">
    <citation type="submission" date="2014-04" db="EMBL/GenBank/DDBJ databases">
        <authorList>
            <consortium name="DOE Joint Genome Institute"/>
            <person name="Kuo A."/>
            <person name="Kohler A."/>
            <person name="Nagy L.G."/>
            <person name="Floudas D."/>
            <person name="Copeland A."/>
            <person name="Barry K.W."/>
            <person name="Cichocki N."/>
            <person name="Veneault-Fourrey C."/>
            <person name="LaButti K."/>
            <person name="Lindquist E.A."/>
            <person name="Lipzen A."/>
            <person name="Lundell T."/>
            <person name="Morin E."/>
            <person name="Murat C."/>
            <person name="Sun H."/>
            <person name="Tunlid A."/>
            <person name="Henrissat B."/>
            <person name="Grigoriev I.V."/>
            <person name="Hibbett D.S."/>
            <person name="Martin F."/>
            <person name="Nordberg H.P."/>
            <person name="Cantor M.N."/>
            <person name="Hua S.X."/>
        </authorList>
    </citation>
    <scope>NUCLEOTIDE SEQUENCE [LARGE SCALE GENOMIC DNA]</scope>
    <source>
        <strain evidence="2 3">Foug A</strain>
    </source>
</reference>
<dbReference type="AlphaFoldDB" id="A0A0C3D4I3"/>
<proteinExistence type="predicted"/>
<evidence type="ECO:0000313" key="2">
    <source>
        <dbReference type="EMBL" id="KIM51324.1"/>
    </source>
</evidence>